<evidence type="ECO:0000313" key="4">
    <source>
        <dbReference type="Proteomes" id="UP000742024"/>
    </source>
</evidence>
<accession>A0A9P7MND8</accession>
<dbReference type="Proteomes" id="UP000742024">
    <property type="component" value="Unassembled WGS sequence"/>
</dbReference>
<sequence>MHIEGLEVRGLEHAAGLQDAHDLVLARQPHAPSVVVVTDAIVAAAVLGAVGVGEDGGVRKRRAIFTVKWFKTLRRLLRVLKHHLKRSRYIHSQALEMVLKNLQKAPERL</sequence>
<keyword evidence="1" id="KW-0812">Transmembrane</keyword>
<reference evidence="3 4" key="1">
    <citation type="journal article" date="2020" name="bioRxiv">
        <title>Whole genome comparisons of ergot fungi reveals the divergence and evolution of species within the genus Claviceps are the result of varying mechanisms driving genome evolution and host range expansion.</title>
        <authorList>
            <person name="Wyka S.A."/>
            <person name="Mondo S.J."/>
            <person name="Liu M."/>
            <person name="Dettman J."/>
            <person name="Nalam V."/>
            <person name="Broders K.D."/>
        </authorList>
    </citation>
    <scope>NUCLEOTIDE SEQUENCE</scope>
    <source>
        <strain evidence="3">CCC 1102</strain>
        <strain evidence="2 4">LM583</strain>
    </source>
</reference>
<dbReference type="EMBL" id="SRPR01000163">
    <property type="protein sequence ID" value="KAG5957851.1"/>
    <property type="molecule type" value="Genomic_DNA"/>
</dbReference>
<evidence type="ECO:0000313" key="3">
    <source>
        <dbReference type="EMBL" id="KAG5962943.1"/>
    </source>
</evidence>
<evidence type="ECO:0000313" key="5">
    <source>
        <dbReference type="Proteomes" id="UP000784919"/>
    </source>
</evidence>
<dbReference type="AlphaFoldDB" id="A0A9P7MND8"/>
<protein>
    <submittedName>
        <fullName evidence="3">Uncharacterized protein</fullName>
    </submittedName>
</protein>
<keyword evidence="4" id="KW-1185">Reference proteome</keyword>
<keyword evidence="1" id="KW-1133">Transmembrane helix</keyword>
<evidence type="ECO:0000313" key="2">
    <source>
        <dbReference type="EMBL" id="KAG5957851.1"/>
    </source>
</evidence>
<keyword evidence="1" id="KW-0472">Membrane</keyword>
<organism evidence="3 5">
    <name type="scientific">Claviceps arundinis</name>
    <dbReference type="NCBI Taxonomy" id="1623583"/>
    <lineage>
        <taxon>Eukaryota</taxon>
        <taxon>Fungi</taxon>
        <taxon>Dikarya</taxon>
        <taxon>Ascomycota</taxon>
        <taxon>Pezizomycotina</taxon>
        <taxon>Sordariomycetes</taxon>
        <taxon>Hypocreomycetidae</taxon>
        <taxon>Hypocreales</taxon>
        <taxon>Clavicipitaceae</taxon>
        <taxon>Claviceps</taxon>
    </lineage>
</organism>
<dbReference type="Proteomes" id="UP000784919">
    <property type="component" value="Unassembled WGS sequence"/>
</dbReference>
<dbReference type="EMBL" id="SRPS01000206">
    <property type="protein sequence ID" value="KAG5962943.1"/>
    <property type="molecule type" value="Genomic_DNA"/>
</dbReference>
<comment type="caution">
    <text evidence="3">The sequence shown here is derived from an EMBL/GenBank/DDBJ whole genome shotgun (WGS) entry which is preliminary data.</text>
</comment>
<feature type="transmembrane region" description="Helical" evidence="1">
    <location>
        <begin position="31"/>
        <end position="52"/>
    </location>
</feature>
<evidence type="ECO:0000256" key="1">
    <source>
        <dbReference type="SAM" id="Phobius"/>
    </source>
</evidence>
<proteinExistence type="predicted"/>
<name>A0A9P7MND8_9HYPO</name>
<gene>
    <name evidence="3" type="ORF">E4U56_003098</name>
    <name evidence="2" type="ORF">E4U57_001686</name>
</gene>